<accession>A0A0F7UEK7</accession>
<reference evidence="2" key="1">
    <citation type="journal article" date="2015" name="PLoS ONE">
        <title>Comprehensive Evaluation of Toxoplasma gondii VEG and Neospora caninum LIV Genomes with Tachyzoite Stage Transcriptome and Proteome Defines Novel Transcript Features.</title>
        <authorList>
            <person name="Ramaprasad A."/>
            <person name="Mourier T."/>
            <person name="Naeem R."/>
            <person name="Malas T.B."/>
            <person name="Moussa E."/>
            <person name="Panigrahi A."/>
            <person name="Vermont S.J."/>
            <person name="Otto T.D."/>
            <person name="Wastling J."/>
            <person name="Pain A."/>
        </authorList>
    </citation>
    <scope>NUCLEOTIDE SEQUENCE</scope>
    <source>
        <strain evidence="2">Liverpool</strain>
    </source>
</reference>
<feature type="signal peptide" evidence="1">
    <location>
        <begin position="1"/>
        <end position="19"/>
    </location>
</feature>
<dbReference type="EMBL" id="LN714483">
    <property type="protein sequence ID" value="CEL67441.1"/>
    <property type="molecule type" value="Genomic_DNA"/>
</dbReference>
<sequence>MRCALWCFWCAFICSIINAFPVFRVVSGAAAPTMLTRISSTTRGRVRGSNVGSMEKADGNSMRNLADVTRLSGPDNRTRQVQSFVYMDAANPHSSSTSPGGDVLNSREAWTTEVIENDKQAGHPSKKNNSFQQVHNMIENVFLLEEAQSVRLDNDWRLIEESWQMVELFQKEPAKYLASGFHLKVDEDGRLIATTTLPFWKVDLAGTMRSVAAVAVRQQLGMNLQRRRPFRITARNGGIEIGYTPLPRRAAVSVGYRDTTVTVSAGRPQLIRIPVADGKAGFDTVRLTSSCMKKMIISMPVYWSGEMRRGQVEGDLRTRV</sequence>
<feature type="chain" id="PRO_5002523097" evidence="1">
    <location>
        <begin position="20"/>
        <end position="320"/>
    </location>
</feature>
<name>A0A0F7UEK7_NEOCL</name>
<proteinExistence type="predicted"/>
<evidence type="ECO:0000313" key="2">
    <source>
        <dbReference type="EMBL" id="CEL67441.1"/>
    </source>
</evidence>
<gene>
    <name evidence="2" type="ORF">BN1204_032410</name>
</gene>
<protein>
    <submittedName>
        <fullName evidence="2">Uncharacterized protein</fullName>
    </submittedName>
</protein>
<keyword evidence="1" id="KW-0732">Signal</keyword>
<dbReference type="AlphaFoldDB" id="A0A0F7UEK7"/>
<evidence type="ECO:0000256" key="1">
    <source>
        <dbReference type="SAM" id="SignalP"/>
    </source>
</evidence>
<organism evidence="2">
    <name type="scientific">Neospora caninum (strain Liverpool)</name>
    <dbReference type="NCBI Taxonomy" id="572307"/>
    <lineage>
        <taxon>Eukaryota</taxon>
        <taxon>Sar</taxon>
        <taxon>Alveolata</taxon>
        <taxon>Apicomplexa</taxon>
        <taxon>Conoidasida</taxon>
        <taxon>Coccidia</taxon>
        <taxon>Eucoccidiorida</taxon>
        <taxon>Eimeriorina</taxon>
        <taxon>Sarcocystidae</taxon>
        <taxon>Neospora</taxon>
    </lineage>
</organism>